<accession>A0A2I1DCE5</accession>
<evidence type="ECO:0000313" key="2">
    <source>
        <dbReference type="EMBL" id="PKY07546.1"/>
    </source>
</evidence>
<protein>
    <submittedName>
        <fullName evidence="2">Uncharacterized protein</fullName>
    </submittedName>
</protein>
<comment type="caution">
    <text evidence="2">The sequence shown here is derived from an EMBL/GenBank/DDBJ whole genome shotgun (WGS) entry which is preliminary data.</text>
</comment>
<feature type="compositionally biased region" description="Low complexity" evidence="1">
    <location>
        <begin position="62"/>
        <end position="74"/>
    </location>
</feature>
<feature type="compositionally biased region" description="Basic and acidic residues" evidence="1">
    <location>
        <begin position="13"/>
        <end position="27"/>
    </location>
</feature>
<gene>
    <name evidence="2" type="ORF">P168DRAFT_288010</name>
</gene>
<dbReference type="EMBL" id="MSFM01000002">
    <property type="protein sequence ID" value="PKY07546.1"/>
    <property type="molecule type" value="Genomic_DNA"/>
</dbReference>
<reference evidence="2" key="1">
    <citation type="submission" date="2016-12" db="EMBL/GenBank/DDBJ databases">
        <title>The genomes of Aspergillus section Nigri reveals drivers in fungal speciation.</title>
        <authorList>
            <consortium name="DOE Joint Genome Institute"/>
            <person name="Vesth T.C."/>
            <person name="Nybo J."/>
            <person name="Theobald S."/>
            <person name="Brandl J."/>
            <person name="Frisvad J.C."/>
            <person name="Nielsen K.F."/>
            <person name="Lyhne E.K."/>
            <person name="Kogle M.E."/>
            <person name="Kuo A."/>
            <person name="Riley R."/>
            <person name="Clum A."/>
            <person name="Nolan M."/>
            <person name="Lipzen A."/>
            <person name="Salamov A."/>
            <person name="Henrissat B."/>
            <person name="Wiebenga A."/>
            <person name="De vries R.P."/>
            <person name="Grigoriev I.V."/>
            <person name="Mortensen U.H."/>
            <person name="Andersen M.R."/>
            <person name="Baker S.E."/>
        </authorList>
    </citation>
    <scope>NUCLEOTIDE SEQUENCE</scope>
    <source>
        <strain evidence="2">IBT 28561</strain>
    </source>
</reference>
<feature type="region of interest" description="Disordered" evidence="1">
    <location>
        <begin position="1"/>
        <end position="124"/>
    </location>
</feature>
<name>A0A2I1DCE5_ASPC2</name>
<dbReference type="RefSeq" id="XP_024696140.1">
    <property type="nucleotide sequence ID" value="XM_024836697.1"/>
</dbReference>
<dbReference type="Proteomes" id="UP000234254">
    <property type="component" value="Unassembled WGS sequence"/>
</dbReference>
<proteinExistence type="predicted"/>
<dbReference type="OrthoDB" id="5407645at2759"/>
<organism evidence="2 3">
    <name type="scientific">Aspergillus campestris (strain IBT 28561)</name>
    <dbReference type="NCBI Taxonomy" id="1392248"/>
    <lineage>
        <taxon>Eukaryota</taxon>
        <taxon>Fungi</taxon>
        <taxon>Dikarya</taxon>
        <taxon>Ascomycota</taxon>
        <taxon>Pezizomycotina</taxon>
        <taxon>Eurotiomycetes</taxon>
        <taxon>Eurotiomycetidae</taxon>
        <taxon>Eurotiales</taxon>
        <taxon>Aspergillaceae</taxon>
        <taxon>Aspergillus</taxon>
        <taxon>Aspergillus subgen. Circumdati</taxon>
    </lineage>
</organism>
<keyword evidence="3" id="KW-1185">Reference proteome</keyword>
<evidence type="ECO:0000313" key="3">
    <source>
        <dbReference type="Proteomes" id="UP000234254"/>
    </source>
</evidence>
<sequence length="124" mass="14453">MAYYGEPPYYQPPRDRHARPDYPEDPYHYSSKPHSGSHHGLDVVPRADSLESYDTRSRDYPSGDYGYEYGYGHPPHSRRSRVATAPESARRAHSLEGRGYYEGSDYSHRPRHKHRTKHHGSRRA</sequence>
<dbReference type="AlphaFoldDB" id="A0A2I1DCE5"/>
<dbReference type="VEuPathDB" id="FungiDB:P168DRAFT_288010"/>
<feature type="compositionally biased region" description="Basic residues" evidence="1">
    <location>
        <begin position="109"/>
        <end position="124"/>
    </location>
</feature>
<dbReference type="GeneID" id="36544221"/>
<evidence type="ECO:0000256" key="1">
    <source>
        <dbReference type="SAM" id="MobiDB-lite"/>
    </source>
</evidence>